<keyword evidence="2" id="KW-1003">Cell membrane</keyword>
<evidence type="ECO:0000313" key="7">
    <source>
        <dbReference type="EMBL" id="MBB2174309.1"/>
    </source>
</evidence>
<keyword evidence="5" id="KW-0472">Membrane</keyword>
<dbReference type="RefSeq" id="WP_182940184.1">
    <property type="nucleotide sequence ID" value="NZ_JABEQH010000001.1"/>
</dbReference>
<sequence>MGEQAPPLSALWSGAAARAAWRRYWVRDTVAGLSDTAIHYGLRALPVGWCARIGWRLGIWRGSRHRTWHARALGNVRRLRPELDDAAVDRTVRQMWGHVGSTMAEFSALPRIWDSDRVAVEGLENLEAARATGRPRIVAALHLGNWEMVGPTMLALGENGFDVYQPPRNRFEQRIANSVRRRFADHLLAPGRATARLLYKALADEGRSVVLYVDEFQNRRVHAPFFGRPLRLDGNLARVVRLARMADAVILPAYCLREEHGRFRVHILPPVRVGSEKDRSGLAQDVARLDAIITPIIRRHIEQWFMLHDLVLDDA</sequence>
<dbReference type="GO" id="GO:0009247">
    <property type="term" value="P:glycolipid biosynthetic process"/>
    <property type="evidence" value="ECO:0007669"/>
    <property type="project" value="UniProtKB-ARBA"/>
</dbReference>
<dbReference type="AlphaFoldDB" id="A0A7W4J447"/>
<dbReference type="PANTHER" id="PTHR30606:SF10">
    <property type="entry name" value="PHOSPHATIDYLINOSITOL MANNOSIDE ACYLTRANSFERASE"/>
    <property type="match status" value="1"/>
</dbReference>
<gene>
    <name evidence="7" type="ORF">HLH21_00025</name>
</gene>
<dbReference type="Proteomes" id="UP000561066">
    <property type="component" value="Unassembled WGS sequence"/>
</dbReference>
<keyword evidence="6" id="KW-0012">Acyltransferase</keyword>
<protein>
    <recommendedName>
        <fullName evidence="9">Lipid A biosynthesis lauroyl acyltransferase</fullName>
    </recommendedName>
</protein>
<evidence type="ECO:0000313" key="8">
    <source>
        <dbReference type="Proteomes" id="UP000561066"/>
    </source>
</evidence>
<accession>A0A7W4J447</accession>
<comment type="subcellular location">
    <subcellularLocation>
        <location evidence="1">Cell inner membrane</location>
    </subcellularLocation>
</comment>
<name>A0A7W4J447_9PROT</name>
<dbReference type="CDD" id="cd07984">
    <property type="entry name" value="LPLAT_LABLAT-like"/>
    <property type="match status" value="1"/>
</dbReference>
<reference evidence="7 8" key="1">
    <citation type="submission" date="2020-04" db="EMBL/GenBank/DDBJ databases">
        <title>Description of novel Gluconacetobacter.</title>
        <authorList>
            <person name="Sombolestani A."/>
        </authorList>
    </citation>
    <scope>NUCLEOTIDE SEQUENCE [LARGE SCALE GENOMIC DNA]</scope>
    <source>
        <strain evidence="7 8">LMG 21312</strain>
    </source>
</reference>
<keyword evidence="3" id="KW-0997">Cell inner membrane</keyword>
<dbReference type="InterPro" id="IPR004960">
    <property type="entry name" value="LipA_acyltrans"/>
</dbReference>
<evidence type="ECO:0000256" key="5">
    <source>
        <dbReference type="ARBA" id="ARBA00023136"/>
    </source>
</evidence>
<keyword evidence="4" id="KW-0808">Transferase</keyword>
<evidence type="ECO:0008006" key="9">
    <source>
        <dbReference type="Google" id="ProtNLM"/>
    </source>
</evidence>
<comment type="caution">
    <text evidence="7">The sequence shown here is derived from an EMBL/GenBank/DDBJ whole genome shotgun (WGS) entry which is preliminary data.</text>
</comment>
<dbReference type="GO" id="GO:0005886">
    <property type="term" value="C:plasma membrane"/>
    <property type="evidence" value="ECO:0007669"/>
    <property type="project" value="UniProtKB-SubCell"/>
</dbReference>
<evidence type="ECO:0000256" key="4">
    <source>
        <dbReference type="ARBA" id="ARBA00022679"/>
    </source>
</evidence>
<organism evidence="7 8">
    <name type="scientific">Gluconacetobacter johannae</name>
    <dbReference type="NCBI Taxonomy" id="112140"/>
    <lineage>
        <taxon>Bacteria</taxon>
        <taxon>Pseudomonadati</taxon>
        <taxon>Pseudomonadota</taxon>
        <taxon>Alphaproteobacteria</taxon>
        <taxon>Acetobacterales</taxon>
        <taxon>Acetobacteraceae</taxon>
        <taxon>Gluconacetobacter</taxon>
    </lineage>
</organism>
<dbReference type="EMBL" id="JABEQH010000001">
    <property type="protein sequence ID" value="MBB2174309.1"/>
    <property type="molecule type" value="Genomic_DNA"/>
</dbReference>
<evidence type="ECO:0000256" key="6">
    <source>
        <dbReference type="ARBA" id="ARBA00023315"/>
    </source>
</evidence>
<proteinExistence type="predicted"/>
<keyword evidence="8" id="KW-1185">Reference proteome</keyword>
<dbReference type="PANTHER" id="PTHR30606">
    <property type="entry name" value="LIPID A BIOSYNTHESIS LAUROYL ACYLTRANSFERASE"/>
    <property type="match status" value="1"/>
</dbReference>
<dbReference type="Pfam" id="PF03279">
    <property type="entry name" value="Lip_A_acyltrans"/>
    <property type="match status" value="1"/>
</dbReference>
<evidence type="ECO:0000256" key="1">
    <source>
        <dbReference type="ARBA" id="ARBA00004533"/>
    </source>
</evidence>
<dbReference type="GO" id="GO:0016746">
    <property type="term" value="F:acyltransferase activity"/>
    <property type="evidence" value="ECO:0007669"/>
    <property type="project" value="UniProtKB-KW"/>
</dbReference>
<evidence type="ECO:0000256" key="3">
    <source>
        <dbReference type="ARBA" id="ARBA00022519"/>
    </source>
</evidence>
<evidence type="ECO:0000256" key="2">
    <source>
        <dbReference type="ARBA" id="ARBA00022475"/>
    </source>
</evidence>